<keyword evidence="5" id="KW-0677">Repeat</keyword>
<keyword evidence="4 9" id="KW-0732">Signal</keyword>
<reference evidence="11" key="1">
    <citation type="submission" date="2022-01" db="EMBL/GenBank/DDBJ databases">
        <authorList>
            <person name="Braso-Vives M."/>
        </authorList>
    </citation>
    <scope>NUCLEOTIDE SEQUENCE</scope>
</reference>
<evidence type="ECO:0000256" key="8">
    <source>
        <dbReference type="ARBA" id="ARBA00023180"/>
    </source>
</evidence>
<protein>
    <recommendedName>
        <fullName evidence="2">chitinase</fullName>
        <ecNumber evidence="2">3.2.1.14</ecNumber>
    </recommendedName>
</protein>
<feature type="chain" id="PRO_5035481803" description="chitinase" evidence="9">
    <location>
        <begin position="37"/>
        <end position="118"/>
    </location>
</feature>
<dbReference type="EMBL" id="OV696688">
    <property type="protein sequence ID" value="CAH1256520.1"/>
    <property type="molecule type" value="Genomic_DNA"/>
</dbReference>
<dbReference type="GO" id="GO:0005576">
    <property type="term" value="C:extracellular region"/>
    <property type="evidence" value="ECO:0007669"/>
    <property type="project" value="InterPro"/>
</dbReference>
<evidence type="ECO:0000313" key="11">
    <source>
        <dbReference type="EMBL" id="CAH1256520.1"/>
    </source>
</evidence>
<dbReference type="PANTHER" id="PTHR23301:SF0">
    <property type="entry name" value="CHITIN-BINDING TYPE-2 DOMAIN-CONTAINING PROTEIN-RELATED"/>
    <property type="match status" value="1"/>
</dbReference>
<comment type="catalytic activity">
    <reaction evidence="1">
        <text>Random endo-hydrolysis of N-acetyl-beta-D-glucosaminide (1-&gt;4)-beta-linkages in chitin and chitodextrins.</text>
        <dbReference type="EC" id="3.2.1.14"/>
    </reaction>
</comment>
<dbReference type="GO" id="GO:0008843">
    <property type="term" value="F:endochitinase activity"/>
    <property type="evidence" value="ECO:0007669"/>
    <property type="project" value="UniProtKB-EC"/>
</dbReference>
<keyword evidence="6" id="KW-0624">Polysaccharide degradation</keyword>
<dbReference type="Proteomes" id="UP000838412">
    <property type="component" value="Chromosome 3"/>
</dbReference>
<dbReference type="PROSITE" id="PS50940">
    <property type="entry name" value="CHIT_BIND_II"/>
    <property type="match status" value="1"/>
</dbReference>
<keyword evidence="6" id="KW-0146">Chitin degradation</keyword>
<name>A0A8K0EP90_BRALA</name>
<proteinExistence type="predicted"/>
<dbReference type="Pfam" id="PF01607">
    <property type="entry name" value="CBM_14"/>
    <property type="match status" value="1"/>
</dbReference>
<dbReference type="GO" id="GO:0006032">
    <property type="term" value="P:chitin catabolic process"/>
    <property type="evidence" value="ECO:0007669"/>
    <property type="project" value="UniProtKB-KW"/>
</dbReference>
<dbReference type="OrthoDB" id="6020543at2759"/>
<dbReference type="InterPro" id="IPR036508">
    <property type="entry name" value="Chitin-bd_dom_sf"/>
</dbReference>
<keyword evidence="3" id="KW-0147">Chitin-binding</keyword>
<keyword evidence="7" id="KW-1015">Disulfide bond</keyword>
<evidence type="ECO:0000256" key="7">
    <source>
        <dbReference type="ARBA" id="ARBA00023157"/>
    </source>
</evidence>
<dbReference type="SMART" id="SM00494">
    <property type="entry name" value="ChtBD2"/>
    <property type="match status" value="1"/>
</dbReference>
<feature type="signal peptide" evidence="9">
    <location>
        <begin position="1"/>
        <end position="36"/>
    </location>
</feature>
<sequence>MISTESGLNSTQQTAKMWKFLLLTVAVVAMSSSSLGDGFSCEGKKDGIYADPKVCSKYYSCSNGIPYSMSCADGLYYNEDPGWGDALGLMDLDDFSGQFCGQGQYPLMNHIKNFLDTN</sequence>
<dbReference type="PANTHER" id="PTHR23301">
    <property type="entry name" value="CHITIN BINDING PERITROPHIN-A"/>
    <property type="match status" value="1"/>
</dbReference>
<gene>
    <name evidence="11" type="primary">Hypp1672</name>
    <name evidence="11" type="ORF">BLAG_LOCUS14801</name>
</gene>
<evidence type="ECO:0000256" key="1">
    <source>
        <dbReference type="ARBA" id="ARBA00000822"/>
    </source>
</evidence>
<dbReference type="GO" id="GO:0008061">
    <property type="term" value="F:chitin binding"/>
    <property type="evidence" value="ECO:0007669"/>
    <property type="project" value="UniProtKB-KW"/>
</dbReference>
<evidence type="ECO:0000256" key="3">
    <source>
        <dbReference type="ARBA" id="ARBA00022669"/>
    </source>
</evidence>
<evidence type="ECO:0000259" key="10">
    <source>
        <dbReference type="PROSITE" id="PS50940"/>
    </source>
</evidence>
<dbReference type="InterPro" id="IPR002557">
    <property type="entry name" value="Chitin-bd_dom"/>
</dbReference>
<dbReference type="EC" id="3.2.1.14" evidence="2"/>
<accession>A0A8K0EP90</accession>
<organism evidence="11 12">
    <name type="scientific">Branchiostoma lanceolatum</name>
    <name type="common">Common lancelet</name>
    <name type="synonym">Amphioxus lanceolatum</name>
    <dbReference type="NCBI Taxonomy" id="7740"/>
    <lineage>
        <taxon>Eukaryota</taxon>
        <taxon>Metazoa</taxon>
        <taxon>Chordata</taxon>
        <taxon>Cephalochordata</taxon>
        <taxon>Leptocardii</taxon>
        <taxon>Amphioxiformes</taxon>
        <taxon>Branchiostomatidae</taxon>
        <taxon>Branchiostoma</taxon>
    </lineage>
</organism>
<evidence type="ECO:0000313" key="12">
    <source>
        <dbReference type="Proteomes" id="UP000838412"/>
    </source>
</evidence>
<evidence type="ECO:0000256" key="5">
    <source>
        <dbReference type="ARBA" id="ARBA00022737"/>
    </source>
</evidence>
<evidence type="ECO:0000256" key="6">
    <source>
        <dbReference type="ARBA" id="ARBA00023024"/>
    </source>
</evidence>
<dbReference type="SUPFAM" id="SSF57625">
    <property type="entry name" value="Invertebrate chitin-binding proteins"/>
    <property type="match status" value="1"/>
</dbReference>
<evidence type="ECO:0000256" key="4">
    <source>
        <dbReference type="ARBA" id="ARBA00022729"/>
    </source>
</evidence>
<keyword evidence="12" id="KW-1185">Reference proteome</keyword>
<evidence type="ECO:0000256" key="9">
    <source>
        <dbReference type="SAM" id="SignalP"/>
    </source>
</evidence>
<feature type="domain" description="Chitin-binding type-2" evidence="10">
    <location>
        <begin position="38"/>
        <end position="102"/>
    </location>
</feature>
<dbReference type="AlphaFoldDB" id="A0A8K0EP90"/>
<evidence type="ECO:0000256" key="2">
    <source>
        <dbReference type="ARBA" id="ARBA00012729"/>
    </source>
</evidence>
<dbReference type="InterPro" id="IPR051940">
    <property type="entry name" value="Chitin_bind-dev_reg"/>
</dbReference>
<keyword evidence="6" id="KW-0119">Carbohydrate metabolism</keyword>
<dbReference type="Gene3D" id="3.20.20.80">
    <property type="entry name" value="Glycosidases"/>
    <property type="match status" value="2"/>
</dbReference>
<keyword evidence="8" id="KW-0325">Glycoprotein</keyword>